<gene>
    <name evidence="1" type="ORF">SAMEA4029010_CIC11G00000002895</name>
</gene>
<sequence length="70" mass="8776">MNRGFVEVTLRSDEIDKIEYWELGEFQRWLRLKRWMSSGQLSIVYNYRLRACEIRVVMIINMNEWLKWIY</sequence>
<protein>
    <submittedName>
        <fullName evidence="1">CIC11C00000002895</fullName>
    </submittedName>
</protein>
<dbReference type="AlphaFoldDB" id="A0A1L0FTU0"/>
<name>A0A1L0FTU0_9ASCO</name>
<reference evidence="1 2" key="1">
    <citation type="submission" date="2016-10" db="EMBL/GenBank/DDBJ databases">
        <authorList>
            <person name="de Groot N.N."/>
        </authorList>
    </citation>
    <scope>NUCLEOTIDE SEQUENCE [LARGE SCALE GENOMIC DNA]</scope>
    <source>
        <strain evidence="1 2">CBS 141442</strain>
    </source>
</reference>
<organism evidence="1 2">
    <name type="scientific">Sungouiella intermedia</name>
    <dbReference type="NCBI Taxonomy" id="45354"/>
    <lineage>
        <taxon>Eukaryota</taxon>
        <taxon>Fungi</taxon>
        <taxon>Dikarya</taxon>
        <taxon>Ascomycota</taxon>
        <taxon>Saccharomycotina</taxon>
        <taxon>Pichiomycetes</taxon>
        <taxon>Metschnikowiaceae</taxon>
        <taxon>Sungouiella</taxon>
    </lineage>
</organism>
<evidence type="ECO:0000313" key="2">
    <source>
        <dbReference type="Proteomes" id="UP000182334"/>
    </source>
</evidence>
<dbReference type="Proteomes" id="UP000182334">
    <property type="component" value="Chromosome I"/>
</dbReference>
<dbReference type="EMBL" id="LT635756">
    <property type="protein sequence ID" value="SGZ47644.1"/>
    <property type="molecule type" value="Genomic_DNA"/>
</dbReference>
<proteinExistence type="predicted"/>
<evidence type="ECO:0000313" key="1">
    <source>
        <dbReference type="EMBL" id="SGZ47644.1"/>
    </source>
</evidence>
<keyword evidence="2" id="KW-1185">Reference proteome</keyword>
<accession>A0A1L0FTU0</accession>